<gene>
    <name evidence="10" type="ordered locus">Cwoe_1161</name>
</gene>
<feature type="transmembrane region" description="Helical" evidence="8">
    <location>
        <begin position="163"/>
        <end position="185"/>
    </location>
</feature>
<comment type="similarity">
    <text evidence="2">Belongs to the complex I subunit 4 family.</text>
</comment>
<feature type="transmembrane region" description="Helical" evidence="8">
    <location>
        <begin position="105"/>
        <end position="124"/>
    </location>
</feature>
<dbReference type="PANTHER" id="PTHR43507">
    <property type="entry name" value="NADH-UBIQUINONE OXIDOREDUCTASE CHAIN 4"/>
    <property type="match status" value="1"/>
</dbReference>
<dbReference type="GO" id="GO:0012505">
    <property type="term" value="C:endomembrane system"/>
    <property type="evidence" value="ECO:0007669"/>
    <property type="project" value="UniProtKB-SubCell"/>
</dbReference>
<dbReference type="GO" id="GO:0048039">
    <property type="term" value="F:ubiquinone binding"/>
    <property type="evidence" value="ECO:0007669"/>
    <property type="project" value="TreeGrafter"/>
</dbReference>
<evidence type="ECO:0000256" key="6">
    <source>
        <dbReference type="RuleBase" id="RU000320"/>
    </source>
</evidence>
<feature type="transmembrane region" description="Helical" evidence="8">
    <location>
        <begin position="130"/>
        <end position="151"/>
    </location>
</feature>
<feature type="transmembrane region" description="Helical" evidence="8">
    <location>
        <begin position="246"/>
        <end position="266"/>
    </location>
</feature>
<dbReference type="GO" id="GO:0015990">
    <property type="term" value="P:electron transport coupled proton transport"/>
    <property type="evidence" value="ECO:0007669"/>
    <property type="project" value="TreeGrafter"/>
</dbReference>
<name>D3FDL8_CONWI</name>
<accession>D3FDL8</accession>
<feature type="transmembrane region" description="Helical" evidence="8">
    <location>
        <begin position="29"/>
        <end position="47"/>
    </location>
</feature>
<organism evidence="10 11">
    <name type="scientific">Conexibacter woesei (strain DSM 14684 / CCUG 47730 / CIP 108061 / JCM 11494 / NBRC 100937 / ID131577)</name>
    <dbReference type="NCBI Taxonomy" id="469383"/>
    <lineage>
        <taxon>Bacteria</taxon>
        <taxon>Bacillati</taxon>
        <taxon>Actinomycetota</taxon>
        <taxon>Thermoleophilia</taxon>
        <taxon>Solirubrobacterales</taxon>
        <taxon>Conexibacteraceae</taxon>
        <taxon>Conexibacter</taxon>
    </lineage>
</organism>
<keyword evidence="3 6" id="KW-0812">Transmembrane</keyword>
<evidence type="ECO:0000313" key="11">
    <source>
        <dbReference type="Proteomes" id="UP000008229"/>
    </source>
</evidence>
<evidence type="ECO:0000256" key="5">
    <source>
        <dbReference type="ARBA" id="ARBA00023136"/>
    </source>
</evidence>
<keyword evidence="5 8" id="KW-0472">Membrane</keyword>
<comment type="subcellular location">
    <subcellularLocation>
        <location evidence="1">Endomembrane system</location>
        <topology evidence="1">Multi-pass membrane protein</topology>
    </subcellularLocation>
    <subcellularLocation>
        <location evidence="6">Membrane</location>
        <topology evidence="6">Multi-pass membrane protein</topology>
    </subcellularLocation>
</comment>
<reference evidence="11" key="2">
    <citation type="submission" date="2010-01" db="EMBL/GenBank/DDBJ databases">
        <title>The complete genome of Conexibacter woesei DSM 14684.</title>
        <authorList>
            <consortium name="US DOE Joint Genome Institute (JGI-PGF)"/>
            <person name="Lucas S."/>
            <person name="Copeland A."/>
            <person name="Lapidus A."/>
            <person name="Glavina del Rio T."/>
            <person name="Dalin E."/>
            <person name="Tice H."/>
            <person name="Bruce D."/>
            <person name="Goodwin L."/>
            <person name="Pitluck S."/>
            <person name="Kyrpides N."/>
            <person name="Mavromatis K."/>
            <person name="Ivanova N."/>
            <person name="Mikhailova N."/>
            <person name="Chertkov O."/>
            <person name="Brettin T."/>
            <person name="Detter J.C."/>
            <person name="Han C."/>
            <person name="Larimer F."/>
            <person name="Land M."/>
            <person name="Hauser L."/>
            <person name="Markowitz V."/>
            <person name="Cheng J.-F."/>
            <person name="Hugenholtz P."/>
            <person name="Woyke T."/>
            <person name="Wu D."/>
            <person name="Pukall R."/>
            <person name="Steenblock K."/>
            <person name="Schneider S."/>
            <person name="Klenk H.-P."/>
            <person name="Eisen J.A."/>
        </authorList>
    </citation>
    <scope>NUCLEOTIDE SEQUENCE [LARGE SCALE GENOMIC DNA]</scope>
    <source>
        <strain evidence="11">DSM 14684 / CIP 108061 / JCM 11494 / NBRC 100937 / ID131577</strain>
    </source>
</reference>
<feature type="transmembrane region" description="Helical" evidence="8">
    <location>
        <begin position="303"/>
        <end position="323"/>
    </location>
</feature>
<evidence type="ECO:0000256" key="8">
    <source>
        <dbReference type="SAM" id="Phobius"/>
    </source>
</evidence>
<feature type="region of interest" description="Disordered" evidence="7">
    <location>
        <begin position="483"/>
        <end position="512"/>
    </location>
</feature>
<evidence type="ECO:0000256" key="3">
    <source>
        <dbReference type="ARBA" id="ARBA00022692"/>
    </source>
</evidence>
<reference evidence="10 11" key="1">
    <citation type="journal article" date="2010" name="Stand. Genomic Sci.">
        <title>Complete genome sequence of Conexibacter woesei type strain (ID131577).</title>
        <authorList>
            <person name="Pukall R."/>
            <person name="Lapidus A."/>
            <person name="Glavina Del Rio T."/>
            <person name="Copeland A."/>
            <person name="Tice H."/>
            <person name="Cheng J.-F."/>
            <person name="Lucas S."/>
            <person name="Chen F."/>
            <person name="Nolan M."/>
            <person name="Bruce D."/>
            <person name="Goodwin L."/>
            <person name="Pitluck S."/>
            <person name="Mavromatis K."/>
            <person name="Ivanova N."/>
            <person name="Ovchinnikova G."/>
            <person name="Pati A."/>
            <person name="Chen A."/>
            <person name="Palaniappan K."/>
            <person name="Land M."/>
            <person name="Hauser L."/>
            <person name="Chang Y.-J."/>
            <person name="Jeffries C.D."/>
            <person name="Chain P."/>
            <person name="Meincke L."/>
            <person name="Sims D."/>
            <person name="Brettin T."/>
            <person name="Detter J.C."/>
            <person name="Rohde M."/>
            <person name="Goeker M."/>
            <person name="Bristow J."/>
            <person name="Eisen J.A."/>
            <person name="Markowitz V."/>
            <person name="Kyrpides N.C."/>
            <person name="Klenk H.-P."/>
            <person name="Hugenholtz P."/>
        </authorList>
    </citation>
    <scope>NUCLEOTIDE SEQUENCE [LARGE SCALE GENOMIC DNA]</scope>
    <source>
        <strain evidence="11">DSM 14684 / CIP 108061 / JCM 11494 / NBRC 100937 / ID131577</strain>
    </source>
</reference>
<feature type="domain" description="NADH:quinone oxidoreductase/Mrp antiporter transmembrane" evidence="9">
    <location>
        <begin position="124"/>
        <end position="420"/>
    </location>
</feature>
<feature type="transmembrane region" description="Helical" evidence="8">
    <location>
        <begin position="453"/>
        <end position="472"/>
    </location>
</feature>
<sequence>MTLSILIWLPLVVAVLGGIVGGKLAPKLSILGALATLGIAISFVVRFKTGQDGLQFVTDEAWISELGITYKLGVDGLNVLLLLLATFLFAIAAIFASLREWERPGLFFFWFGVAETAVLGAFVAQDLILFVAFFDLMLIPFYFLTGIWGSGDHETRVRGTQKLVIYTLVGSLLMLVAAIATGVLASQQHDTELTFSISALQQLPLSDGSQDWIFLCFAAAFLVKMPAFPLHGWLPDGYKAMPLPALAVFSGVLSKVAAYGFLRIVLPVFPDASVHFQELLLLIALASILYGSVMAFSAQNVRLVVAYSSVAQMGFITLGIFALNEDGAQGALLQMVNHGLVTAPLFFIVALLAARAGGSEEMKDMGGIAFRAPVLATLFLIVSLATLAMPGSANFVGEFLILLGVFEAKPAFAFFASIGVALAAVYMLRAFIKAMHNRVNPSTDSREVTFRDLAVLVPSVIVIIALALYPQFGLKRSERGTQESVAQVQEKTGQLTASGAEAATRSSEEHTP</sequence>
<dbReference type="OrthoDB" id="9768329at2"/>
<feature type="transmembrane region" description="Helical" evidence="8">
    <location>
        <begin position="79"/>
        <end position="98"/>
    </location>
</feature>
<dbReference type="InterPro" id="IPR010227">
    <property type="entry name" value="NADH_Q_OxRdtase_chainM/4"/>
</dbReference>
<dbReference type="RefSeq" id="WP_012932643.1">
    <property type="nucleotide sequence ID" value="NC_013739.1"/>
</dbReference>
<dbReference type="NCBIfam" id="TIGR01972">
    <property type="entry name" value="NDH_I_M"/>
    <property type="match status" value="1"/>
</dbReference>
<dbReference type="Pfam" id="PF00361">
    <property type="entry name" value="Proton_antipo_M"/>
    <property type="match status" value="1"/>
</dbReference>
<dbReference type="GO" id="GO:0008137">
    <property type="term" value="F:NADH dehydrogenase (ubiquinone) activity"/>
    <property type="evidence" value="ECO:0007669"/>
    <property type="project" value="InterPro"/>
</dbReference>
<evidence type="ECO:0000256" key="7">
    <source>
        <dbReference type="SAM" id="MobiDB-lite"/>
    </source>
</evidence>
<feature type="transmembrane region" description="Helical" evidence="8">
    <location>
        <begin position="212"/>
        <end position="234"/>
    </location>
</feature>
<keyword evidence="4 8" id="KW-1133">Transmembrane helix</keyword>
<proteinExistence type="inferred from homology"/>
<dbReference type="PANTHER" id="PTHR43507:SF1">
    <property type="entry name" value="NADH-UBIQUINONE OXIDOREDUCTASE CHAIN 4"/>
    <property type="match status" value="1"/>
</dbReference>
<evidence type="ECO:0000256" key="2">
    <source>
        <dbReference type="ARBA" id="ARBA00009025"/>
    </source>
</evidence>
<evidence type="ECO:0000259" key="9">
    <source>
        <dbReference type="Pfam" id="PF00361"/>
    </source>
</evidence>
<dbReference type="GO" id="GO:0016020">
    <property type="term" value="C:membrane"/>
    <property type="evidence" value="ECO:0007669"/>
    <property type="project" value="UniProtKB-SubCell"/>
</dbReference>
<protein>
    <submittedName>
        <fullName evidence="10">Proton-translocating NADH-quinone oxidoreductase, chain M</fullName>
    </submittedName>
</protein>
<dbReference type="KEGG" id="cwo:Cwoe_1161"/>
<keyword evidence="11" id="KW-1185">Reference proteome</keyword>
<feature type="compositionally biased region" description="Polar residues" evidence="7">
    <location>
        <begin position="483"/>
        <end position="497"/>
    </location>
</feature>
<dbReference type="InterPro" id="IPR001750">
    <property type="entry name" value="ND/Mrp_TM"/>
</dbReference>
<dbReference type="GO" id="GO:0042773">
    <property type="term" value="P:ATP synthesis coupled electron transport"/>
    <property type="evidence" value="ECO:0007669"/>
    <property type="project" value="InterPro"/>
</dbReference>
<dbReference type="eggNOG" id="COG1008">
    <property type="taxonomic scope" value="Bacteria"/>
</dbReference>
<feature type="transmembrane region" description="Helical" evidence="8">
    <location>
        <begin position="411"/>
        <end position="432"/>
    </location>
</feature>
<dbReference type="Proteomes" id="UP000008229">
    <property type="component" value="Chromosome"/>
</dbReference>
<evidence type="ECO:0000313" key="10">
    <source>
        <dbReference type="EMBL" id="ADB49592.1"/>
    </source>
</evidence>
<dbReference type="PRINTS" id="PR01437">
    <property type="entry name" value="NUOXDRDTASE4"/>
</dbReference>
<feature type="transmembrane region" description="Helical" evidence="8">
    <location>
        <begin position="368"/>
        <end position="391"/>
    </location>
</feature>
<feature type="transmembrane region" description="Helical" evidence="8">
    <location>
        <begin position="278"/>
        <end position="296"/>
    </location>
</feature>
<dbReference type="AlphaFoldDB" id="D3FDL8"/>
<dbReference type="STRING" id="469383.Cwoe_1161"/>
<dbReference type="HOGENOM" id="CLU_007100_4_4_11"/>
<dbReference type="EMBL" id="CP001854">
    <property type="protein sequence ID" value="ADB49592.1"/>
    <property type="molecule type" value="Genomic_DNA"/>
</dbReference>
<feature type="transmembrane region" description="Helical" evidence="8">
    <location>
        <begin position="335"/>
        <end position="356"/>
    </location>
</feature>
<dbReference type="InterPro" id="IPR003918">
    <property type="entry name" value="NADH_UbQ_OxRdtase"/>
</dbReference>
<feature type="transmembrane region" description="Helical" evidence="8">
    <location>
        <begin position="6"/>
        <end position="22"/>
    </location>
</feature>
<evidence type="ECO:0000256" key="1">
    <source>
        <dbReference type="ARBA" id="ARBA00004127"/>
    </source>
</evidence>
<dbReference type="GO" id="GO:0003954">
    <property type="term" value="F:NADH dehydrogenase activity"/>
    <property type="evidence" value="ECO:0007669"/>
    <property type="project" value="TreeGrafter"/>
</dbReference>
<evidence type="ECO:0000256" key="4">
    <source>
        <dbReference type="ARBA" id="ARBA00022989"/>
    </source>
</evidence>